<comment type="caution">
    <text evidence="11">The sequence shown here is derived from an EMBL/GenBank/DDBJ whole genome shotgun (WGS) entry which is preliminary data.</text>
</comment>
<name>A0A851U287_9PASS</name>
<evidence type="ECO:0000256" key="4">
    <source>
        <dbReference type="ARBA" id="ARBA00022737"/>
    </source>
</evidence>
<evidence type="ECO:0000256" key="5">
    <source>
        <dbReference type="ARBA" id="ARBA00023054"/>
    </source>
</evidence>
<accession>A0A851U287</accession>
<keyword evidence="4" id="KW-0677">Repeat</keyword>
<dbReference type="PROSITE" id="PS50082">
    <property type="entry name" value="WD_REPEATS_2"/>
    <property type="match status" value="6"/>
</dbReference>
<evidence type="ECO:0000256" key="7">
    <source>
        <dbReference type="ARBA" id="ARBA00037984"/>
    </source>
</evidence>
<keyword evidence="5" id="KW-0175">Coiled coil</keyword>
<feature type="non-terminal residue" evidence="11">
    <location>
        <position position="1"/>
    </location>
</feature>
<evidence type="ECO:0000256" key="1">
    <source>
        <dbReference type="ARBA" id="ARBA00004114"/>
    </source>
</evidence>
<protein>
    <recommendedName>
        <fullName evidence="8">POC1 centriolar protein homolog B</fullName>
    </recommendedName>
</protein>
<evidence type="ECO:0000313" key="11">
    <source>
        <dbReference type="EMBL" id="NXD22699.1"/>
    </source>
</evidence>
<feature type="repeat" description="WD" evidence="9">
    <location>
        <begin position="190"/>
        <end position="231"/>
    </location>
</feature>
<dbReference type="InterPro" id="IPR001680">
    <property type="entry name" value="WD40_rpt"/>
</dbReference>
<dbReference type="AlphaFoldDB" id="A0A851U287"/>
<evidence type="ECO:0000256" key="2">
    <source>
        <dbReference type="ARBA" id="ARBA00022490"/>
    </source>
</evidence>
<dbReference type="InterPro" id="IPR015943">
    <property type="entry name" value="WD40/YVTN_repeat-like_dom_sf"/>
</dbReference>
<organism evidence="11 12">
    <name type="scientific">Elachura formosa</name>
    <name type="common">spotted wren-babbler</name>
    <dbReference type="NCBI Taxonomy" id="1463973"/>
    <lineage>
        <taxon>Eukaryota</taxon>
        <taxon>Metazoa</taxon>
        <taxon>Chordata</taxon>
        <taxon>Craniata</taxon>
        <taxon>Vertebrata</taxon>
        <taxon>Euteleostomi</taxon>
        <taxon>Archelosauria</taxon>
        <taxon>Archosauria</taxon>
        <taxon>Dinosauria</taxon>
        <taxon>Saurischia</taxon>
        <taxon>Theropoda</taxon>
        <taxon>Coelurosauria</taxon>
        <taxon>Aves</taxon>
        <taxon>Neognathae</taxon>
        <taxon>Neoaves</taxon>
        <taxon>Telluraves</taxon>
        <taxon>Australaves</taxon>
        <taxon>Passeriformes</taxon>
        <taxon>Elachuridae</taxon>
        <taxon>Elachura</taxon>
    </lineage>
</organism>
<dbReference type="PRINTS" id="PR00320">
    <property type="entry name" value="GPROTEINBRPT"/>
</dbReference>
<dbReference type="PANTHER" id="PTHR44019:SF1">
    <property type="entry name" value="POC1 CENTRIOLAR PROTEIN HOMOLOG B"/>
    <property type="match status" value="1"/>
</dbReference>
<dbReference type="EMBL" id="WBNG01000124">
    <property type="protein sequence ID" value="NXD22699.1"/>
    <property type="molecule type" value="Genomic_DNA"/>
</dbReference>
<dbReference type="InterPro" id="IPR036322">
    <property type="entry name" value="WD40_repeat_dom_sf"/>
</dbReference>
<feature type="repeat" description="WD" evidence="9">
    <location>
        <begin position="64"/>
        <end position="97"/>
    </location>
</feature>
<proteinExistence type="inferred from homology"/>
<evidence type="ECO:0000313" key="12">
    <source>
        <dbReference type="Proteomes" id="UP000623542"/>
    </source>
</evidence>
<evidence type="ECO:0000256" key="3">
    <source>
        <dbReference type="ARBA" id="ARBA00022574"/>
    </source>
</evidence>
<gene>
    <name evidence="11" type="primary">Poc1b</name>
    <name evidence="11" type="ORF">ELAFOR_R00683</name>
</gene>
<dbReference type="Proteomes" id="UP000623542">
    <property type="component" value="Unassembled WGS sequence"/>
</dbReference>
<reference evidence="11" key="1">
    <citation type="submission" date="2019-09" db="EMBL/GenBank/DDBJ databases">
        <title>Bird 10,000 Genomes (B10K) Project - Family phase.</title>
        <authorList>
            <person name="Zhang G."/>
        </authorList>
    </citation>
    <scope>NUCLEOTIDE SEQUENCE</scope>
    <source>
        <strain evidence="11">B10K-IZCAS-20218</strain>
        <tissue evidence="11">Blood</tissue>
    </source>
</reference>
<comment type="subcellular location">
    <subcellularLocation>
        <location evidence="1">Cytoplasm</location>
        <location evidence="1">Cytoskeleton</location>
        <location evidence="1">Microtubule organizing center</location>
        <location evidence="1">Centrosome</location>
        <location evidence="1">Centriole</location>
    </subcellularLocation>
</comment>
<feature type="repeat" description="WD" evidence="9">
    <location>
        <begin position="22"/>
        <end position="53"/>
    </location>
</feature>
<feature type="non-terminal residue" evidence="11">
    <location>
        <position position="431"/>
    </location>
</feature>
<dbReference type="Pfam" id="PF00400">
    <property type="entry name" value="WD40"/>
    <property type="match status" value="6"/>
</dbReference>
<feature type="repeat" description="WD" evidence="9">
    <location>
        <begin position="232"/>
        <end position="264"/>
    </location>
</feature>
<dbReference type="SUPFAM" id="SSF50978">
    <property type="entry name" value="WD40 repeat-like"/>
    <property type="match status" value="1"/>
</dbReference>
<dbReference type="GO" id="GO:0060271">
    <property type="term" value="P:cilium assembly"/>
    <property type="evidence" value="ECO:0007669"/>
    <property type="project" value="TreeGrafter"/>
</dbReference>
<keyword evidence="12" id="KW-1185">Reference proteome</keyword>
<feature type="repeat" description="WD" evidence="9">
    <location>
        <begin position="148"/>
        <end position="189"/>
    </location>
</feature>
<comment type="similarity">
    <text evidence="7">Belongs to the WD repeat POC1 family.</text>
</comment>
<feature type="region of interest" description="Disordered" evidence="10">
    <location>
        <begin position="355"/>
        <end position="376"/>
    </location>
</feature>
<dbReference type="GO" id="GO:0036064">
    <property type="term" value="C:ciliary basal body"/>
    <property type="evidence" value="ECO:0007669"/>
    <property type="project" value="TreeGrafter"/>
</dbReference>
<keyword evidence="3 9" id="KW-0853">WD repeat</keyword>
<sequence length="431" mass="48233">TCSVDRLLILWKLKTQYRAYRFAGHVEAVTSVQFSPGGQVLASASHDHTVRLWMPCIHGETSVLKGHTASVRSVSFSHDGYSVVSASNDKSIKVWSVCYQRLLFTLFQHTGWVCCAKFSPDGRIIASCSEDKSVIIWDTRNKICVNSFSHYEGFATFVDFNPSGTCIASAGSNNTVKLWDIRMNKLLQHFKVHRAGVNCLSFHPSGNYLITASTDGTLKILDLLGERLIYTLHGHKGPVLCVAFSKSGENFASGGMDAQVLLWKTNFDSLDYEEVLKHNFRRTHIDEPPHLLDIYPRSSHFHDTLESIEVNPIFDVPDTQTPDPVVIDIRPSTCISTPGVDRSEELKSPYASLSARSSKRKAANEHRSVVHNVKQHRGISSAMNRALDRIVGQLDLLTLTVSVLEQRLTCTEDKLKECIREQKKMSLEGKQ</sequence>
<dbReference type="InterPro" id="IPR019775">
    <property type="entry name" value="WD40_repeat_CS"/>
</dbReference>
<dbReference type="Gene3D" id="2.130.10.10">
    <property type="entry name" value="YVTN repeat-like/Quinoprotein amine dehydrogenase"/>
    <property type="match status" value="2"/>
</dbReference>
<evidence type="ECO:0000256" key="10">
    <source>
        <dbReference type="SAM" id="MobiDB-lite"/>
    </source>
</evidence>
<dbReference type="GO" id="GO:0005814">
    <property type="term" value="C:centriole"/>
    <property type="evidence" value="ECO:0007669"/>
    <property type="project" value="UniProtKB-SubCell"/>
</dbReference>
<dbReference type="InterPro" id="IPR050505">
    <property type="entry name" value="WDR55/POC1"/>
</dbReference>
<dbReference type="CDD" id="cd00200">
    <property type="entry name" value="WD40"/>
    <property type="match status" value="1"/>
</dbReference>
<dbReference type="SMART" id="SM00320">
    <property type="entry name" value="WD40"/>
    <property type="match status" value="6"/>
</dbReference>
<dbReference type="OrthoDB" id="10264588at2759"/>
<evidence type="ECO:0000256" key="6">
    <source>
        <dbReference type="ARBA" id="ARBA00023212"/>
    </source>
</evidence>
<dbReference type="InterPro" id="IPR020472">
    <property type="entry name" value="WD40_PAC1"/>
</dbReference>
<dbReference type="PROSITE" id="PS00678">
    <property type="entry name" value="WD_REPEATS_1"/>
    <property type="match status" value="2"/>
</dbReference>
<feature type="repeat" description="WD" evidence="9">
    <location>
        <begin position="106"/>
        <end position="147"/>
    </location>
</feature>
<keyword evidence="2" id="KW-0963">Cytoplasm</keyword>
<evidence type="ECO:0000256" key="8">
    <source>
        <dbReference type="ARBA" id="ARBA00039724"/>
    </source>
</evidence>
<keyword evidence="6" id="KW-0206">Cytoskeleton</keyword>
<dbReference type="PROSITE" id="PS50294">
    <property type="entry name" value="WD_REPEATS_REGION"/>
    <property type="match status" value="6"/>
</dbReference>
<dbReference type="PANTHER" id="PTHR44019">
    <property type="entry name" value="WD REPEAT-CONTAINING PROTEIN 55"/>
    <property type="match status" value="1"/>
</dbReference>
<evidence type="ECO:0000256" key="9">
    <source>
        <dbReference type="PROSITE-ProRule" id="PRU00221"/>
    </source>
</evidence>